<evidence type="ECO:0000256" key="4">
    <source>
        <dbReference type="ARBA" id="ARBA00022837"/>
    </source>
</evidence>
<dbReference type="PRINTS" id="PR00205">
    <property type="entry name" value="CADHERIN"/>
</dbReference>
<evidence type="ECO:0000259" key="11">
    <source>
        <dbReference type="PROSITE" id="PS50268"/>
    </source>
</evidence>
<comment type="caution">
    <text evidence="12">The sequence shown here is derived from an EMBL/GenBank/DDBJ whole genome shotgun (WGS) entry which is preliminary data.</text>
</comment>
<evidence type="ECO:0000313" key="12">
    <source>
        <dbReference type="EMBL" id="KAK0056174.1"/>
    </source>
</evidence>
<dbReference type="InterPro" id="IPR015919">
    <property type="entry name" value="Cadherin-like_sf"/>
</dbReference>
<sequence>MNSTLAYSVTRTSSDGNSVDYLNWKLLNFMLVTVPCTLIGFFDLVSNFLNVCVFAAQGMKSSVEVTFFAIALTDLVRSFIVQFENLCINSYADDIDLPVVMLELFYVVVNWPLGCAIRASLHYTVYITIERCLCIMFPLTIKSIVTKKTTIFVIACIVVLNLLTLYPFYSTVYLAWSYHPKQNKTLLGIGFLKDKSEPLKITYLLHIVLVVGGLGLLVLFTGTLVTQMHYKQKWRIQNSSGCQQHKNLVSSRDRKSARLVIVIAILFVVCYLPMVLSTLASYFIPDYSFNGKYDTAIRVKARVGSMDRLVLTGALALLWTSVACQNACNSTSTIVIGFPELDPPNKPSETDPVYTKAILTNGRPFNVSFTFSPEDKKKKFPFDDYFRHNFSASTNSYVVSMKQGIDRDGKTSSPFDDTDFINYTMYCQAVDGGTVEERKLAIQLLDVNDNAPLFSFGSYSVILNEFAPVGVTVLRGIVADDLDAGLNREITYRLTSVTLRAASGYNGTDFFYLPPDKGDELTLIRSAVTLTSYLDFYFLVLAQDRAVPASSQRSGKASFYLSVLNGSEPSIGVYYPSCIQPVVPSPKKCILPRYYTSVTFGDTSEIKLELYPDPPDPNNTGTPVDIMFQDESLINGSQTPIVSIQETLPSDYDKFFNVSVIKVGNNNFKCELRKVAGKALNFTSFKILQISLEIDEDPLLPEWVTIYVMVKGPYAPVLLSNSTDCYIYENATLGSKAISDKSNGGLYKLMFSDPNKYSSSPGIFDVTVLPGTPFTVDNEGFVSLANGALDYESQQIYNVTVIVSIVDCLGCSTQVTLTVNVIDVNEHSPEIVAPESLILSVPPGDCNCNIARTITTIQARDVDFGPLEFKLYRVIPPAAFDKFTVDSGGAVSLHSPVVSGQVFALIVHVFDHGDPVLMTEAIVIISVNALVAKSTSQANQCVIYVKEV</sequence>
<protein>
    <submittedName>
        <fullName evidence="12">Protocadherin-15</fullName>
    </submittedName>
</protein>
<dbReference type="GO" id="GO:0007156">
    <property type="term" value="P:homophilic cell adhesion via plasma membrane adhesion molecules"/>
    <property type="evidence" value="ECO:0007669"/>
    <property type="project" value="InterPro"/>
</dbReference>
<evidence type="ECO:0000313" key="13">
    <source>
        <dbReference type="Proteomes" id="UP001233172"/>
    </source>
</evidence>
<name>A0AAD8BKA6_BIOPF</name>
<dbReference type="InterPro" id="IPR050174">
    <property type="entry name" value="Protocadherin/Cadherin-CA"/>
</dbReference>
<evidence type="ECO:0000256" key="7">
    <source>
        <dbReference type="ARBA" id="ARBA00023180"/>
    </source>
</evidence>
<keyword evidence="5 9" id="KW-1133">Transmembrane helix</keyword>
<dbReference type="InterPro" id="IPR017452">
    <property type="entry name" value="GPCR_Rhodpsn_7TM"/>
</dbReference>
<dbReference type="PROSITE" id="PS00232">
    <property type="entry name" value="CADHERIN_1"/>
    <property type="match status" value="1"/>
</dbReference>
<dbReference type="SUPFAM" id="SSF81321">
    <property type="entry name" value="Family A G protein-coupled receptor-like"/>
    <property type="match status" value="1"/>
</dbReference>
<evidence type="ECO:0000256" key="8">
    <source>
        <dbReference type="PROSITE-ProRule" id="PRU00043"/>
    </source>
</evidence>
<evidence type="ECO:0000256" key="2">
    <source>
        <dbReference type="ARBA" id="ARBA00022692"/>
    </source>
</evidence>
<dbReference type="CDD" id="cd11304">
    <property type="entry name" value="Cadherin_repeat"/>
    <property type="match status" value="3"/>
</dbReference>
<dbReference type="PANTHER" id="PTHR24028">
    <property type="entry name" value="CADHERIN-87A"/>
    <property type="match status" value="1"/>
</dbReference>
<dbReference type="PANTHER" id="PTHR24028:SF328">
    <property type="entry name" value="CADHERIN-3"/>
    <property type="match status" value="1"/>
</dbReference>
<reference evidence="12" key="1">
    <citation type="journal article" date="2023" name="PLoS Negl. Trop. Dis.">
        <title>A genome sequence for Biomphalaria pfeifferi, the major vector snail for the human-infecting parasite Schistosoma mansoni.</title>
        <authorList>
            <person name="Bu L."/>
            <person name="Lu L."/>
            <person name="Laidemitt M.R."/>
            <person name="Zhang S.M."/>
            <person name="Mutuku M."/>
            <person name="Mkoji G."/>
            <person name="Steinauer M."/>
            <person name="Loker E.S."/>
        </authorList>
    </citation>
    <scope>NUCLEOTIDE SEQUENCE</scope>
    <source>
        <strain evidence="12">KasaAsao</strain>
    </source>
</reference>
<dbReference type="PROSITE" id="PS50262">
    <property type="entry name" value="G_PROTEIN_RECEP_F1_2"/>
    <property type="match status" value="1"/>
</dbReference>
<dbReference type="GO" id="GO:0008528">
    <property type="term" value="F:G protein-coupled peptide receptor activity"/>
    <property type="evidence" value="ECO:0007669"/>
    <property type="project" value="InterPro"/>
</dbReference>
<dbReference type="PROSITE" id="PS50268">
    <property type="entry name" value="CADHERIN_2"/>
    <property type="match status" value="3"/>
</dbReference>
<reference evidence="12" key="2">
    <citation type="submission" date="2023-04" db="EMBL/GenBank/DDBJ databases">
        <authorList>
            <person name="Bu L."/>
            <person name="Lu L."/>
            <person name="Laidemitt M.R."/>
            <person name="Zhang S.M."/>
            <person name="Mutuku M."/>
            <person name="Mkoji G."/>
            <person name="Steinauer M."/>
            <person name="Loker E.S."/>
        </authorList>
    </citation>
    <scope>NUCLEOTIDE SEQUENCE</scope>
    <source>
        <strain evidence="12">KasaAsao</strain>
        <tissue evidence="12">Whole Snail</tissue>
    </source>
</reference>
<organism evidence="12 13">
    <name type="scientific">Biomphalaria pfeifferi</name>
    <name type="common">Bloodfluke planorb</name>
    <name type="synonym">Freshwater snail</name>
    <dbReference type="NCBI Taxonomy" id="112525"/>
    <lineage>
        <taxon>Eukaryota</taxon>
        <taxon>Metazoa</taxon>
        <taxon>Spiralia</taxon>
        <taxon>Lophotrochozoa</taxon>
        <taxon>Mollusca</taxon>
        <taxon>Gastropoda</taxon>
        <taxon>Heterobranchia</taxon>
        <taxon>Euthyneura</taxon>
        <taxon>Panpulmonata</taxon>
        <taxon>Hygrophila</taxon>
        <taxon>Lymnaeoidea</taxon>
        <taxon>Planorbidae</taxon>
        <taxon>Biomphalaria</taxon>
    </lineage>
</organism>
<evidence type="ECO:0000256" key="3">
    <source>
        <dbReference type="ARBA" id="ARBA00022737"/>
    </source>
</evidence>
<feature type="domain" description="Cadherin" evidence="11">
    <location>
        <begin position="455"/>
        <end position="571"/>
    </location>
</feature>
<feature type="domain" description="G-protein coupled receptors family 1 profile" evidence="10">
    <location>
        <begin position="46"/>
        <end position="283"/>
    </location>
</feature>
<dbReference type="Gene3D" id="2.60.40.60">
    <property type="entry name" value="Cadherins"/>
    <property type="match status" value="3"/>
</dbReference>
<dbReference type="SUPFAM" id="SSF49313">
    <property type="entry name" value="Cadherin-like"/>
    <property type="match status" value="3"/>
</dbReference>
<keyword evidence="13" id="KW-1185">Reference proteome</keyword>
<feature type="domain" description="Cadherin" evidence="11">
    <location>
        <begin position="719"/>
        <end position="831"/>
    </location>
</feature>
<evidence type="ECO:0000256" key="9">
    <source>
        <dbReference type="SAM" id="Phobius"/>
    </source>
</evidence>
<dbReference type="InterPro" id="IPR019427">
    <property type="entry name" value="7TM_GPCR_serpentine_rcpt_Srw"/>
</dbReference>
<keyword evidence="4 8" id="KW-0106">Calcium</keyword>
<accession>A0AAD8BKA6</accession>
<keyword evidence="6 9" id="KW-0472">Membrane</keyword>
<evidence type="ECO:0000256" key="6">
    <source>
        <dbReference type="ARBA" id="ARBA00023136"/>
    </source>
</evidence>
<evidence type="ECO:0000256" key="1">
    <source>
        <dbReference type="ARBA" id="ARBA00004167"/>
    </source>
</evidence>
<comment type="subcellular location">
    <subcellularLocation>
        <location evidence="1">Membrane</location>
        <topology evidence="1">Single-pass membrane protein</topology>
    </subcellularLocation>
</comment>
<feature type="transmembrane region" description="Helical" evidence="9">
    <location>
        <begin position="29"/>
        <end position="53"/>
    </location>
</feature>
<feature type="transmembrane region" description="Helical" evidence="9">
    <location>
        <begin position="150"/>
        <end position="169"/>
    </location>
</feature>
<feature type="domain" description="Cadherin" evidence="11">
    <location>
        <begin position="367"/>
        <end position="454"/>
    </location>
</feature>
<dbReference type="InterPro" id="IPR002126">
    <property type="entry name" value="Cadherin-like_dom"/>
</dbReference>
<evidence type="ECO:0000259" key="10">
    <source>
        <dbReference type="PROSITE" id="PS50262"/>
    </source>
</evidence>
<keyword evidence="7" id="KW-0325">Glycoprotein</keyword>
<keyword evidence="2 9" id="KW-0812">Transmembrane</keyword>
<proteinExistence type="predicted"/>
<dbReference type="GO" id="GO:0005886">
    <property type="term" value="C:plasma membrane"/>
    <property type="evidence" value="ECO:0007669"/>
    <property type="project" value="InterPro"/>
</dbReference>
<dbReference type="GO" id="GO:0005509">
    <property type="term" value="F:calcium ion binding"/>
    <property type="evidence" value="ECO:0007669"/>
    <property type="project" value="UniProtKB-UniRule"/>
</dbReference>
<dbReference type="InterPro" id="IPR020894">
    <property type="entry name" value="Cadherin_CS"/>
</dbReference>
<dbReference type="Proteomes" id="UP001233172">
    <property type="component" value="Unassembled WGS sequence"/>
</dbReference>
<evidence type="ECO:0000256" key="5">
    <source>
        <dbReference type="ARBA" id="ARBA00022989"/>
    </source>
</evidence>
<feature type="transmembrane region" description="Helical" evidence="9">
    <location>
        <begin position="259"/>
        <end position="284"/>
    </location>
</feature>
<dbReference type="SMART" id="SM00112">
    <property type="entry name" value="CA"/>
    <property type="match status" value="3"/>
</dbReference>
<dbReference type="Gene3D" id="1.20.1070.10">
    <property type="entry name" value="Rhodopsin 7-helix transmembrane proteins"/>
    <property type="match status" value="1"/>
</dbReference>
<dbReference type="EMBL" id="JASAOG010000063">
    <property type="protein sequence ID" value="KAK0056174.1"/>
    <property type="molecule type" value="Genomic_DNA"/>
</dbReference>
<dbReference type="AlphaFoldDB" id="A0AAD8BKA6"/>
<keyword evidence="3" id="KW-0677">Repeat</keyword>
<gene>
    <name evidence="12" type="ORF">Bpfe_014261</name>
</gene>
<feature type="transmembrane region" description="Helical" evidence="9">
    <location>
        <begin position="203"/>
        <end position="225"/>
    </location>
</feature>
<dbReference type="Pfam" id="PF10324">
    <property type="entry name" value="7TM_GPCR_Srw"/>
    <property type="match status" value="1"/>
</dbReference>